<evidence type="ECO:0000256" key="6">
    <source>
        <dbReference type="SAM" id="Phobius"/>
    </source>
</evidence>
<keyword evidence="4 6" id="KW-1133">Transmembrane helix</keyword>
<evidence type="ECO:0000313" key="8">
    <source>
        <dbReference type="Proteomes" id="UP000271125"/>
    </source>
</evidence>
<evidence type="ECO:0000256" key="1">
    <source>
        <dbReference type="ARBA" id="ARBA00004651"/>
    </source>
</evidence>
<keyword evidence="2" id="KW-1003">Cell membrane</keyword>
<organism evidence="7 8">
    <name type="scientific">candidate division TA06 bacterium</name>
    <dbReference type="NCBI Taxonomy" id="2250710"/>
    <lineage>
        <taxon>Bacteria</taxon>
        <taxon>Bacteria division TA06</taxon>
    </lineage>
</organism>
<comment type="caution">
    <text evidence="7">The sequence shown here is derived from an EMBL/GenBank/DDBJ whole genome shotgun (WGS) entry which is preliminary data.</text>
</comment>
<feature type="transmembrane region" description="Helical" evidence="6">
    <location>
        <begin position="7"/>
        <end position="30"/>
    </location>
</feature>
<evidence type="ECO:0000256" key="3">
    <source>
        <dbReference type="ARBA" id="ARBA00022692"/>
    </source>
</evidence>
<protein>
    <recommendedName>
        <fullName evidence="9">YjgP/YjgQ family permease</fullName>
    </recommendedName>
</protein>
<dbReference type="PANTHER" id="PTHR33529">
    <property type="entry name" value="SLR0882 PROTEIN-RELATED"/>
    <property type="match status" value="1"/>
</dbReference>
<feature type="transmembrane region" description="Helical" evidence="6">
    <location>
        <begin position="99"/>
        <end position="125"/>
    </location>
</feature>
<dbReference type="Pfam" id="PF03739">
    <property type="entry name" value="LptF_LptG"/>
    <property type="match status" value="1"/>
</dbReference>
<comment type="subcellular location">
    <subcellularLocation>
        <location evidence="1">Cell membrane</location>
        <topology evidence="1">Multi-pass membrane protein</topology>
    </subcellularLocation>
</comment>
<dbReference type="EMBL" id="QNBD01000046">
    <property type="protein sequence ID" value="RKX72140.1"/>
    <property type="molecule type" value="Genomic_DNA"/>
</dbReference>
<dbReference type="AlphaFoldDB" id="A0A660SQC1"/>
<keyword evidence="5 6" id="KW-0472">Membrane</keyword>
<dbReference type="Proteomes" id="UP000271125">
    <property type="component" value="Unassembled WGS sequence"/>
</dbReference>
<dbReference type="InterPro" id="IPR005495">
    <property type="entry name" value="LptG/LptF_permease"/>
</dbReference>
<name>A0A660SQC1_UNCT6</name>
<dbReference type="PANTHER" id="PTHR33529:SF6">
    <property type="entry name" value="YJGP_YJGQ FAMILY PERMEASE"/>
    <property type="match status" value="1"/>
</dbReference>
<evidence type="ECO:0000256" key="2">
    <source>
        <dbReference type="ARBA" id="ARBA00022475"/>
    </source>
</evidence>
<accession>A0A660SQC1</accession>
<feature type="transmembrane region" description="Helical" evidence="6">
    <location>
        <begin position="334"/>
        <end position="358"/>
    </location>
</feature>
<feature type="transmembrane region" description="Helical" evidence="6">
    <location>
        <begin position="50"/>
        <end position="78"/>
    </location>
</feature>
<feature type="transmembrane region" description="Helical" evidence="6">
    <location>
        <begin position="304"/>
        <end position="322"/>
    </location>
</feature>
<dbReference type="GO" id="GO:0015920">
    <property type="term" value="P:lipopolysaccharide transport"/>
    <property type="evidence" value="ECO:0007669"/>
    <property type="project" value="TreeGrafter"/>
</dbReference>
<keyword evidence="3 6" id="KW-0812">Transmembrane</keyword>
<evidence type="ECO:0000256" key="4">
    <source>
        <dbReference type="ARBA" id="ARBA00022989"/>
    </source>
</evidence>
<gene>
    <name evidence="7" type="ORF">DRP43_01450</name>
</gene>
<reference evidence="7 8" key="1">
    <citation type="submission" date="2018-06" db="EMBL/GenBank/DDBJ databases">
        <title>Extensive metabolic versatility and redundancy in microbially diverse, dynamic hydrothermal sediments.</title>
        <authorList>
            <person name="Dombrowski N."/>
            <person name="Teske A."/>
            <person name="Baker B.J."/>
        </authorList>
    </citation>
    <scope>NUCLEOTIDE SEQUENCE [LARGE SCALE GENOMIC DNA]</scope>
    <source>
        <strain evidence="7">B10_G13</strain>
    </source>
</reference>
<evidence type="ECO:0008006" key="9">
    <source>
        <dbReference type="Google" id="ProtNLM"/>
    </source>
</evidence>
<evidence type="ECO:0000313" key="7">
    <source>
        <dbReference type="EMBL" id="RKX72140.1"/>
    </source>
</evidence>
<feature type="transmembrane region" description="Helical" evidence="6">
    <location>
        <begin position="275"/>
        <end position="297"/>
    </location>
</feature>
<sequence length="365" mass="42583">MKKLEMYFIRSVLSLSILFTIIIVTLYLVIDLFNNMTYYIDKKAVVKDLFLYYLYQAPALIITFFALGLLTAVFFSLAHRVRYNEVSAIRSMGIRMNNITNKILLIGFISAFILVFMNIFLVPYFNNLSFNIKRIKIEKMPVEKRYQRDIYFIGNDKTIYTAKYLDKKQNKMFNITIIRKDPNGNISERYDSEYSLWKNNHWALFNVIIRNFDTSNCLVKYREIDIIDDYKLNIHPDKLIRGVKPIDNMTLKDLFSYASYMKGIGQDTKEIYTQIYYLFFNPLSVVILVMLGVFIGINLKNTSNLFEFGISLLIGFFYWGTIQSFRALGNSGGISPIIAGLMPHIIFFIISILTIIGVKSYSQSR</sequence>
<dbReference type="GO" id="GO:0043190">
    <property type="term" value="C:ATP-binding cassette (ABC) transporter complex"/>
    <property type="evidence" value="ECO:0007669"/>
    <property type="project" value="TreeGrafter"/>
</dbReference>
<proteinExistence type="predicted"/>
<evidence type="ECO:0000256" key="5">
    <source>
        <dbReference type="ARBA" id="ARBA00023136"/>
    </source>
</evidence>